<feature type="domain" description="RNA polymerase sigma factor 70 region 4 type 2" evidence="7">
    <location>
        <begin position="115"/>
        <end position="165"/>
    </location>
</feature>
<sequence length="181" mass="21020">MQRNDDIGEIVAEYTPRLFRYIRSLVKSPEDAEDILQEVFYQLARASGDEGSEIERVSSWLYRVARNTILNFWRKRREISLDTEDTLCEDIANTLFCPSQDAPDTVYLRRLVWHELDAALAELPPEQSEVFCMTVFDGMPVKDISKATGIPVATLLSRKHYAVKFLRKRFHELYDALISQN</sequence>
<dbReference type="Gene3D" id="1.10.1740.10">
    <property type="match status" value="1"/>
</dbReference>
<keyword evidence="5" id="KW-0804">Transcription</keyword>
<evidence type="ECO:0000256" key="1">
    <source>
        <dbReference type="ARBA" id="ARBA00010641"/>
    </source>
</evidence>
<dbReference type="InterPro" id="IPR013324">
    <property type="entry name" value="RNA_pol_sigma_r3/r4-like"/>
</dbReference>
<dbReference type="InterPro" id="IPR013249">
    <property type="entry name" value="RNA_pol_sigma70_r4_t2"/>
</dbReference>
<dbReference type="Pfam" id="PF04542">
    <property type="entry name" value="Sigma70_r2"/>
    <property type="match status" value="1"/>
</dbReference>
<dbReference type="EMBL" id="SRYD01000090">
    <property type="protein sequence ID" value="TGY68611.1"/>
    <property type="molecule type" value="Genomic_DNA"/>
</dbReference>
<dbReference type="InterPro" id="IPR007627">
    <property type="entry name" value="RNA_pol_sigma70_r2"/>
</dbReference>
<comment type="similarity">
    <text evidence="1">Belongs to the sigma-70 factor family. ECF subfamily.</text>
</comment>
<dbReference type="SUPFAM" id="SSF88659">
    <property type="entry name" value="Sigma3 and sigma4 domains of RNA polymerase sigma factors"/>
    <property type="match status" value="1"/>
</dbReference>
<evidence type="ECO:0000256" key="2">
    <source>
        <dbReference type="ARBA" id="ARBA00023015"/>
    </source>
</evidence>
<gene>
    <name evidence="8" type="ORF">E5333_14725</name>
</gene>
<proteinExistence type="inferred from homology"/>
<dbReference type="NCBIfam" id="TIGR02937">
    <property type="entry name" value="sigma70-ECF"/>
    <property type="match status" value="1"/>
</dbReference>
<keyword evidence="4" id="KW-0238">DNA-binding</keyword>
<dbReference type="PANTHER" id="PTHR43133">
    <property type="entry name" value="RNA POLYMERASE ECF-TYPE SIGMA FACTO"/>
    <property type="match status" value="1"/>
</dbReference>
<evidence type="ECO:0000259" key="7">
    <source>
        <dbReference type="Pfam" id="PF08281"/>
    </source>
</evidence>
<dbReference type="Gene3D" id="1.10.10.10">
    <property type="entry name" value="Winged helix-like DNA-binding domain superfamily/Winged helix DNA-binding domain"/>
    <property type="match status" value="1"/>
</dbReference>
<dbReference type="InterPro" id="IPR014284">
    <property type="entry name" value="RNA_pol_sigma-70_dom"/>
</dbReference>
<feature type="domain" description="RNA polymerase sigma-70 region 2" evidence="6">
    <location>
        <begin position="11"/>
        <end position="77"/>
    </location>
</feature>
<evidence type="ECO:0000313" key="8">
    <source>
        <dbReference type="EMBL" id="TGY68611.1"/>
    </source>
</evidence>
<dbReference type="GO" id="GO:0003677">
    <property type="term" value="F:DNA binding"/>
    <property type="evidence" value="ECO:0007669"/>
    <property type="project" value="UniProtKB-KW"/>
</dbReference>
<dbReference type="SUPFAM" id="SSF88946">
    <property type="entry name" value="Sigma2 domain of RNA polymerase sigma factors"/>
    <property type="match status" value="1"/>
</dbReference>
<dbReference type="GO" id="GO:0016987">
    <property type="term" value="F:sigma factor activity"/>
    <property type="evidence" value="ECO:0007669"/>
    <property type="project" value="UniProtKB-KW"/>
</dbReference>
<dbReference type="InterPro" id="IPR036388">
    <property type="entry name" value="WH-like_DNA-bd_sf"/>
</dbReference>
<keyword evidence="3" id="KW-0731">Sigma factor</keyword>
<dbReference type="Proteomes" id="UP000306630">
    <property type="component" value="Unassembled WGS sequence"/>
</dbReference>
<dbReference type="PANTHER" id="PTHR43133:SF8">
    <property type="entry name" value="RNA POLYMERASE SIGMA FACTOR HI_1459-RELATED"/>
    <property type="match status" value="1"/>
</dbReference>
<keyword evidence="2" id="KW-0805">Transcription regulation</keyword>
<reference evidence="8 9" key="1">
    <citation type="submission" date="2019-04" db="EMBL/GenBank/DDBJ databases">
        <title>Microbes associate with the intestines of laboratory mice.</title>
        <authorList>
            <person name="Navarre W."/>
            <person name="Wong E."/>
            <person name="Huang K."/>
            <person name="Tropini C."/>
            <person name="Ng K."/>
            <person name="Yu B."/>
        </authorList>
    </citation>
    <scope>NUCLEOTIDE SEQUENCE [LARGE SCALE GENOMIC DNA]</scope>
    <source>
        <strain evidence="8 9">NM06_A21</strain>
    </source>
</reference>
<organism evidence="8 9">
    <name type="scientific">Muribaculum intestinale</name>
    <dbReference type="NCBI Taxonomy" id="1796646"/>
    <lineage>
        <taxon>Bacteria</taxon>
        <taxon>Pseudomonadati</taxon>
        <taxon>Bacteroidota</taxon>
        <taxon>Bacteroidia</taxon>
        <taxon>Bacteroidales</taxon>
        <taxon>Muribaculaceae</taxon>
        <taxon>Muribaculum</taxon>
    </lineage>
</organism>
<accession>A0A4S2FIC7</accession>
<comment type="caution">
    <text evidence="8">The sequence shown here is derived from an EMBL/GenBank/DDBJ whole genome shotgun (WGS) entry which is preliminary data.</text>
</comment>
<name>A0A4S2FIC7_9BACT</name>
<protein>
    <submittedName>
        <fullName evidence="8">Sigma-70 family RNA polymerase sigma factor</fullName>
    </submittedName>
</protein>
<evidence type="ECO:0000313" key="9">
    <source>
        <dbReference type="Proteomes" id="UP000306630"/>
    </source>
</evidence>
<dbReference type="AlphaFoldDB" id="A0A4S2FIC7"/>
<evidence type="ECO:0000256" key="3">
    <source>
        <dbReference type="ARBA" id="ARBA00023082"/>
    </source>
</evidence>
<evidence type="ECO:0000259" key="6">
    <source>
        <dbReference type="Pfam" id="PF04542"/>
    </source>
</evidence>
<evidence type="ECO:0000256" key="4">
    <source>
        <dbReference type="ARBA" id="ARBA00023125"/>
    </source>
</evidence>
<dbReference type="RefSeq" id="WP_135993983.1">
    <property type="nucleotide sequence ID" value="NZ_SRYD01000090.1"/>
</dbReference>
<dbReference type="InterPro" id="IPR013325">
    <property type="entry name" value="RNA_pol_sigma_r2"/>
</dbReference>
<dbReference type="InterPro" id="IPR039425">
    <property type="entry name" value="RNA_pol_sigma-70-like"/>
</dbReference>
<dbReference type="GO" id="GO:0006352">
    <property type="term" value="P:DNA-templated transcription initiation"/>
    <property type="evidence" value="ECO:0007669"/>
    <property type="project" value="InterPro"/>
</dbReference>
<dbReference type="Pfam" id="PF08281">
    <property type="entry name" value="Sigma70_r4_2"/>
    <property type="match status" value="1"/>
</dbReference>
<evidence type="ECO:0000256" key="5">
    <source>
        <dbReference type="ARBA" id="ARBA00023163"/>
    </source>
</evidence>